<dbReference type="Proteomes" id="UP000195557">
    <property type="component" value="Unassembled WGS sequence"/>
</dbReference>
<dbReference type="PANTHER" id="PTHR45865:SF1">
    <property type="entry name" value="E3 UBIQUITIN-PROTEIN LIGASE SHPRH"/>
    <property type="match status" value="1"/>
</dbReference>
<dbReference type="PROSITE" id="PS50089">
    <property type="entry name" value="ZF_RING_2"/>
    <property type="match status" value="1"/>
</dbReference>
<dbReference type="PROSITE" id="PS51192">
    <property type="entry name" value="HELICASE_ATP_BIND_1"/>
    <property type="match status" value="1"/>
</dbReference>
<dbReference type="SUPFAM" id="SSF57850">
    <property type="entry name" value="RING/U-box"/>
    <property type="match status" value="1"/>
</dbReference>
<dbReference type="GO" id="GO:0016787">
    <property type="term" value="F:hydrolase activity"/>
    <property type="evidence" value="ECO:0007669"/>
    <property type="project" value="UniProtKB-KW"/>
</dbReference>
<evidence type="ECO:0000256" key="1">
    <source>
        <dbReference type="ARBA" id="ARBA00008438"/>
    </source>
</evidence>
<name>A0A1Y5IJ05_OSTTA</name>
<feature type="domain" description="RING-type" evidence="7">
    <location>
        <begin position="1269"/>
        <end position="1315"/>
    </location>
</feature>
<dbReference type="InterPro" id="IPR001841">
    <property type="entry name" value="Znf_RING"/>
</dbReference>
<dbReference type="PANTHER" id="PTHR45865">
    <property type="entry name" value="E3 UBIQUITIN-PROTEIN LIGASE SHPRH FAMILY MEMBER"/>
    <property type="match status" value="1"/>
</dbReference>
<evidence type="ECO:0000313" key="9">
    <source>
        <dbReference type="EMBL" id="OUS48637.1"/>
    </source>
</evidence>
<feature type="compositionally biased region" description="Basic residues" evidence="6">
    <location>
        <begin position="1"/>
        <end position="10"/>
    </location>
</feature>
<dbReference type="CDD" id="cd18070">
    <property type="entry name" value="DEXQc_SHPRH"/>
    <property type="match status" value="1"/>
</dbReference>
<keyword evidence="9" id="KW-0347">Helicase</keyword>
<dbReference type="SMART" id="SM00184">
    <property type="entry name" value="RING"/>
    <property type="match status" value="1"/>
</dbReference>
<proteinExistence type="inferred from homology"/>
<sequence length="1576" mass="175573">MPRVKQRVPTRVRSSASDVDPVDVGKGTARARKRQRGAASAQRASEGCHGDGYIELMDATGKDDALVFSVPVPSRSDVESCRSPGDASVTGRIKVETLGRCGLDVARLQRAKWTRCKASADKRSLEVFLTDVAFDDCSRVLLADEGLGTVHADLKRNCGALARAHAASSEKAESRGASGIGLDLNALFDAVKPNAETCPEFEVMNDVLLPTPRGYQKQACAWMMAREGAVNAPTGALDAKRGGAIDAEALHPIWQELPNGGGYINRHLGIVSKRRFCANFESVSGGILADEMGLGKTVEVIMLVLANPEPERLKRRNVEMKAAMESAKKKTHVQRAREPEVKKEELVEAKASPVVDLMEMVPEDTSIVQCPCGAKDDDAYDGLWIACEKCETWMHARCVGLCSNPQQERHLMGLSSEALERKLHGFTCGKCIAAHASATVDVTCGATLVVCPSAIIEQWRDEIELHVRPGSLKVIMYEGQSSKCVAGGTMKGVFSAKELAEADIVFTTYDTLRAEIDIDTANGHGLEGAERARRYKRKYEVVPTPLTRLKWWRVVLDEAQMVESSVSKAAVMVRRLPAVHRWAVTGTPISRGLGDIFGLLTFLMVSPFEHGDFWWRRLIEIPYANGDPKARELLHSLLKGLMWRNSRADMEKQLGVPPQGEITTMLRSSAVEHHWYARQYSDCVNIAKTTLMRYGRHTDDEHIDPRQAATVMGPLLRLRQACDHPQAGSHGLAGGIRSGANVLTMDQISEKLIERARVETEEAQRLVAFTLNALAGLAWINKDFPTVIANYREVLKLEGDGQQINVRLDALQRLHALHNLSLAMNAVKANNELLRGKKIAPTMRDESLEKEAEAERRKYIAQRAAGIHIAASELELATNTVNKHLNKCGGTVDRPKWWGVVIDELIKPPSESDLSRKEKGNAEGALGKDVTDVEDDDDEPDMPEGASNLLARVYQAFDGRWQEKQAPFTDVNGLRFTMLTDLQNIQATRMEVHQAINDLAKRTKQADEVEVRSIGMCEKCRKDTEFAVPGVQCMFCKYEPVLEKFESMIFGVRLRVQMNRNAGGAIDSDDDDVPEPDNYVPQVTRAGRVAGERQDDTNRGGASSVETVLRMILPQQSWWKDKFPDSTAWTQCYEESKAHVGALEEMRKEFYKFSQLIMRQREEMAARDELDMCVRRIRTREEHELPYLEAALETDGNSRPRRQVDPIPEGLRASIIFPHDVSPLSVNFTQQKAVCEVDLRKFSSQLKYLKTTLLNENGNDEAKDKRMECPICIQSFRDATAEVCVFPCGHRTCVQCALDLVRRRESERVSCVTCRERSYIEELMYVNNASNRSGISGKDDYARRAKRGDIGFLTDLLGTNDEMFCSERSCSVSGSWGTKIEAIVRRVRFILDTDERTKLIIFSEWDDVLKVVEKAIAANQVRAMRAESGPKFRAAVDRFKHDGTVSVLLLPMKRGAQGLNLTEAQHVLLLEPVLDPGMEAQAIKRVDRIGQTRPTCVHRFVIRDTVEENVQKFSTERSNAMCDVSSDLSIHKKGKEDGLTLGEIRALLLRPTEFDDAMTQTRVAALGDAQDPIHVD</sequence>
<dbReference type="Gene3D" id="3.30.40.10">
    <property type="entry name" value="Zinc/RING finger domain, C3HC4 (zinc finger)"/>
    <property type="match status" value="2"/>
</dbReference>
<dbReference type="GO" id="GO:0004386">
    <property type="term" value="F:helicase activity"/>
    <property type="evidence" value="ECO:0007669"/>
    <property type="project" value="UniProtKB-KW"/>
</dbReference>
<feature type="region of interest" description="Disordered" evidence="6">
    <location>
        <begin position="1"/>
        <end position="44"/>
    </location>
</feature>
<gene>
    <name evidence="9" type="ORF">BE221DRAFT_69295</name>
</gene>
<evidence type="ECO:0000256" key="2">
    <source>
        <dbReference type="ARBA" id="ARBA00022771"/>
    </source>
</evidence>
<dbReference type="InterPro" id="IPR011011">
    <property type="entry name" value="Znf_FYVE_PHD"/>
</dbReference>
<organism evidence="9">
    <name type="scientific">Ostreococcus tauri</name>
    <name type="common">Marine green alga</name>
    <dbReference type="NCBI Taxonomy" id="70448"/>
    <lineage>
        <taxon>Eukaryota</taxon>
        <taxon>Viridiplantae</taxon>
        <taxon>Chlorophyta</taxon>
        <taxon>Mamiellophyceae</taxon>
        <taxon>Mamiellales</taxon>
        <taxon>Bathycoccaceae</taxon>
        <taxon>Ostreococcus</taxon>
    </lineage>
</organism>
<dbReference type="InterPro" id="IPR038718">
    <property type="entry name" value="SNF2-like_sf"/>
</dbReference>
<keyword evidence="2 5" id="KW-0863">Zinc-finger</keyword>
<evidence type="ECO:0000256" key="4">
    <source>
        <dbReference type="ARBA" id="ARBA00022833"/>
    </source>
</evidence>
<dbReference type="EMBL" id="KZ155774">
    <property type="protein sequence ID" value="OUS48637.1"/>
    <property type="molecule type" value="Genomic_DNA"/>
</dbReference>
<dbReference type="Gene3D" id="3.40.50.300">
    <property type="entry name" value="P-loop containing nucleotide triphosphate hydrolases"/>
    <property type="match status" value="1"/>
</dbReference>
<dbReference type="InterPro" id="IPR049730">
    <property type="entry name" value="SNF2/RAD54-like_C"/>
</dbReference>
<dbReference type="Pfam" id="PF21325">
    <property type="entry name" value="SHPRH_helical-1st"/>
    <property type="match status" value="1"/>
</dbReference>
<dbReference type="InterPro" id="IPR048686">
    <property type="entry name" value="SHPRH_helical_1st"/>
</dbReference>
<dbReference type="InterPro" id="IPR000330">
    <property type="entry name" value="SNF2_N"/>
</dbReference>
<dbReference type="InterPro" id="IPR013083">
    <property type="entry name" value="Znf_RING/FYVE/PHD"/>
</dbReference>
<dbReference type="InterPro" id="IPR001650">
    <property type="entry name" value="Helicase_C-like"/>
</dbReference>
<dbReference type="SMART" id="SM00487">
    <property type="entry name" value="DEXDc"/>
    <property type="match status" value="1"/>
</dbReference>
<feature type="region of interest" description="Disordered" evidence="6">
    <location>
        <begin position="910"/>
        <end position="945"/>
    </location>
</feature>
<dbReference type="Pfam" id="PF00271">
    <property type="entry name" value="Helicase_C"/>
    <property type="match status" value="1"/>
</dbReference>
<feature type="compositionally biased region" description="Acidic residues" evidence="6">
    <location>
        <begin position="932"/>
        <end position="942"/>
    </location>
</feature>
<dbReference type="InterPro" id="IPR052583">
    <property type="entry name" value="ATP-helicase/E3_Ub-Ligase"/>
</dbReference>
<keyword evidence="2 5" id="KW-0479">Metal-binding</keyword>
<feature type="domain" description="Helicase ATP-binding" evidence="8">
    <location>
        <begin position="445"/>
        <end position="606"/>
    </location>
</feature>
<dbReference type="GO" id="GO:0008270">
    <property type="term" value="F:zinc ion binding"/>
    <property type="evidence" value="ECO:0007669"/>
    <property type="project" value="UniProtKB-KW"/>
</dbReference>
<accession>A0A1Y5IJ05</accession>
<evidence type="ECO:0000259" key="8">
    <source>
        <dbReference type="PROSITE" id="PS51192"/>
    </source>
</evidence>
<evidence type="ECO:0000256" key="5">
    <source>
        <dbReference type="PROSITE-ProRule" id="PRU00175"/>
    </source>
</evidence>
<dbReference type="eggNOG" id="KOG0298">
    <property type="taxonomic scope" value="Eukaryota"/>
</dbReference>
<protein>
    <submittedName>
        <fullName evidence="9">Helicase domain-containing prote</fullName>
    </submittedName>
</protein>
<dbReference type="InterPro" id="IPR014001">
    <property type="entry name" value="Helicase_ATP-bd"/>
</dbReference>
<reference evidence="9" key="1">
    <citation type="submission" date="2017-04" db="EMBL/GenBank/DDBJ databases">
        <title>Population genomics of picophytoplankton unveils novel chromosome hypervariability.</title>
        <authorList>
            <consortium name="DOE Joint Genome Institute"/>
            <person name="Blanc-Mathieu R."/>
            <person name="Krasovec M."/>
            <person name="Hebrard M."/>
            <person name="Yau S."/>
            <person name="Desgranges E."/>
            <person name="Martin J."/>
            <person name="Schackwitz W."/>
            <person name="Kuo A."/>
            <person name="Salin G."/>
            <person name="Donnadieu C."/>
            <person name="Desdevises Y."/>
            <person name="Sanchez-Ferandin S."/>
            <person name="Moreau H."/>
            <person name="Rivals E."/>
            <person name="Grigoriev I.V."/>
            <person name="Grimsley N."/>
            <person name="Eyre-Walker A."/>
            <person name="Piganeau G."/>
        </authorList>
    </citation>
    <scope>NUCLEOTIDE SEQUENCE [LARGE SCALE GENOMIC DNA]</scope>
    <source>
        <strain evidence="9">RCC 1115</strain>
    </source>
</reference>
<dbReference type="SUPFAM" id="SSF57903">
    <property type="entry name" value="FYVE/PHD zinc finger"/>
    <property type="match status" value="1"/>
</dbReference>
<evidence type="ECO:0000256" key="6">
    <source>
        <dbReference type="SAM" id="MobiDB-lite"/>
    </source>
</evidence>
<keyword evidence="4" id="KW-0862">Zinc</keyword>
<keyword evidence="9" id="KW-0547">Nucleotide-binding</keyword>
<dbReference type="InterPro" id="IPR027417">
    <property type="entry name" value="P-loop_NTPase"/>
</dbReference>
<dbReference type="GO" id="GO:0005524">
    <property type="term" value="F:ATP binding"/>
    <property type="evidence" value="ECO:0007669"/>
    <property type="project" value="InterPro"/>
</dbReference>
<comment type="similarity">
    <text evidence="1">Belongs to the SNF2/RAD54 helicase family. RAD16 subfamily.</text>
</comment>
<dbReference type="Pfam" id="PF00176">
    <property type="entry name" value="SNF2-rel_dom"/>
    <property type="match status" value="1"/>
</dbReference>
<keyword evidence="3" id="KW-0378">Hydrolase</keyword>
<evidence type="ECO:0000259" key="7">
    <source>
        <dbReference type="PROSITE" id="PS50089"/>
    </source>
</evidence>
<dbReference type="SUPFAM" id="SSF52540">
    <property type="entry name" value="P-loop containing nucleoside triphosphate hydrolases"/>
    <property type="match status" value="2"/>
</dbReference>
<dbReference type="CDD" id="cd18793">
    <property type="entry name" value="SF2_C_SNF"/>
    <property type="match status" value="1"/>
</dbReference>
<evidence type="ECO:0000256" key="3">
    <source>
        <dbReference type="ARBA" id="ARBA00022801"/>
    </source>
</evidence>
<dbReference type="Gene3D" id="3.40.50.10810">
    <property type="entry name" value="Tandem AAA-ATPase domain"/>
    <property type="match status" value="2"/>
</dbReference>
<keyword evidence="9" id="KW-0067">ATP-binding</keyword>